<dbReference type="PANTHER" id="PTHR11764:SF58">
    <property type="entry name" value="BETA-AMYRIN SYNTHASE-RELATED"/>
    <property type="match status" value="1"/>
</dbReference>
<dbReference type="PANTHER" id="PTHR11764">
    <property type="entry name" value="TERPENE CYCLASE/MUTASE FAMILY MEMBER"/>
    <property type="match status" value="1"/>
</dbReference>
<name>A0A7J6W602_THATH</name>
<dbReference type="AlphaFoldDB" id="A0A7J6W602"/>
<dbReference type="Proteomes" id="UP000554482">
    <property type="component" value="Unassembled WGS sequence"/>
</dbReference>
<evidence type="ECO:0000313" key="1">
    <source>
        <dbReference type="EMBL" id="KAF5191765.1"/>
    </source>
</evidence>
<protein>
    <submittedName>
        <fullName evidence="1">Beta-amyrin synthase</fullName>
    </submittedName>
</protein>
<organism evidence="1 2">
    <name type="scientific">Thalictrum thalictroides</name>
    <name type="common">Rue-anemone</name>
    <name type="synonym">Anemone thalictroides</name>
    <dbReference type="NCBI Taxonomy" id="46969"/>
    <lineage>
        <taxon>Eukaryota</taxon>
        <taxon>Viridiplantae</taxon>
        <taxon>Streptophyta</taxon>
        <taxon>Embryophyta</taxon>
        <taxon>Tracheophyta</taxon>
        <taxon>Spermatophyta</taxon>
        <taxon>Magnoliopsida</taxon>
        <taxon>Ranunculales</taxon>
        <taxon>Ranunculaceae</taxon>
        <taxon>Thalictroideae</taxon>
        <taxon>Thalictrum</taxon>
    </lineage>
</organism>
<feature type="non-terminal residue" evidence="1">
    <location>
        <position position="69"/>
    </location>
</feature>
<proteinExistence type="predicted"/>
<reference evidence="1 2" key="1">
    <citation type="submission" date="2020-06" db="EMBL/GenBank/DDBJ databases">
        <title>Transcriptomic and genomic resources for Thalictrum thalictroides and T. hernandezii: Facilitating candidate gene discovery in an emerging model plant lineage.</title>
        <authorList>
            <person name="Arias T."/>
            <person name="Riano-Pachon D.M."/>
            <person name="Di Stilio V.S."/>
        </authorList>
    </citation>
    <scope>NUCLEOTIDE SEQUENCE [LARGE SCALE GENOMIC DNA]</scope>
    <source>
        <strain evidence="2">cv. WT478/WT964</strain>
        <tissue evidence="1">Leaves</tissue>
    </source>
</reference>
<dbReference type="InterPro" id="IPR018333">
    <property type="entry name" value="Squalene_cyclase"/>
</dbReference>
<evidence type="ECO:0000313" key="2">
    <source>
        <dbReference type="Proteomes" id="UP000554482"/>
    </source>
</evidence>
<gene>
    <name evidence="1" type="ORF">FRX31_018648</name>
</gene>
<dbReference type="GO" id="GO:0016866">
    <property type="term" value="F:intramolecular transferase activity"/>
    <property type="evidence" value="ECO:0007669"/>
    <property type="project" value="InterPro"/>
</dbReference>
<keyword evidence="2" id="KW-1185">Reference proteome</keyword>
<comment type="caution">
    <text evidence="1">The sequence shown here is derived from an EMBL/GenBank/DDBJ whole genome shotgun (WGS) entry which is preliminary data.</text>
</comment>
<dbReference type="OrthoDB" id="21502at2759"/>
<sequence length="69" mass="8371">MWKLKVAHDDGPYREWLYSTNNFIGRQTWEFDPDAGTLKERVEVDKTRQEYHDNRFQIKPSGDMLLRLQ</sequence>
<dbReference type="GO" id="GO:0016104">
    <property type="term" value="P:triterpenoid biosynthetic process"/>
    <property type="evidence" value="ECO:0007669"/>
    <property type="project" value="InterPro"/>
</dbReference>
<dbReference type="GO" id="GO:0005811">
    <property type="term" value="C:lipid droplet"/>
    <property type="evidence" value="ECO:0007669"/>
    <property type="project" value="InterPro"/>
</dbReference>
<accession>A0A7J6W602</accession>
<dbReference type="EMBL" id="JABWDY010022357">
    <property type="protein sequence ID" value="KAF5191765.1"/>
    <property type="molecule type" value="Genomic_DNA"/>
</dbReference>